<dbReference type="PROSITE" id="PS50157">
    <property type="entry name" value="ZINC_FINGER_C2H2_2"/>
    <property type="match status" value="3"/>
</dbReference>
<dbReference type="GO" id="GO:0005634">
    <property type="term" value="C:nucleus"/>
    <property type="evidence" value="ECO:0007669"/>
    <property type="project" value="UniProtKB-SubCell"/>
</dbReference>
<proteinExistence type="predicted"/>
<keyword evidence="3" id="KW-0677">Repeat</keyword>
<dbReference type="AlphaFoldDB" id="A0A0B6Y429"/>
<evidence type="ECO:0000259" key="8">
    <source>
        <dbReference type="PROSITE" id="PS50157"/>
    </source>
</evidence>
<gene>
    <name evidence="9" type="primary">ORF11225</name>
</gene>
<evidence type="ECO:0000256" key="1">
    <source>
        <dbReference type="ARBA" id="ARBA00004123"/>
    </source>
</evidence>
<comment type="subcellular location">
    <subcellularLocation>
        <location evidence="1">Nucleus</location>
    </subcellularLocation>
</comment>
<evidence type="ECO:0000256" key="2">
    <source>
        <dbReference type="ARBA" id="ARBA00022723"/>
    </source>
</evidence>
<protein>
    <recommendedName>
        <fullName evidence="8">C2H2-type domain-containing protein</fullName>
    </recommendedName>
</protein>
<dbReference type="SMART" id="SM00355">
    <property type="entry name" value="ZnF_C2H2"/>
    <property type="match status" value="4"/>
</dbReference>
<feature type="non-terminal residue" evidence="9">
    <location>
        <position position="1"/>
    </location>
</feature>
<feature type="non-terminal residue" evidence="9">
    <location>
        <position position="188"/>
    </location>
</feature>
<evidence type="ECO:0000313" key="9">
    <source>
        <dbReference type="EMBL" id="CEK50606.1"/>
    </source>
</evidence>
<feature type="domain" description="C2H2-type" evidence="8">
    <location>
        <begin position="158"/>
        <end position="185"/>
    </location>
</feature>
<dbReference type="PROSITE" id="PS00028">
    <property type="entry name" value="ZINC_FINGER_C2H2_1"/>
    <property type="match status" value="3"/>
</dbReference>
<dbReference type="Pfam" id="PF00096">
    <property type="entry name" value="zf-C2H2"/>
    <property type="match status" value="2"/>
</dbReference>
<dbReference type="EMBL" id="HACG01003741">
    <property type="protein sequence ID" value="CEK50606.1"/>
    <property type="molecule type" value="Transcribed_RNA"/>
</dbReference>
<dbReference type="PANTHER" id="PTHR24394:SF29">
    <property type="entry name" value="MYONEURIN"/>
    <property type="match status" value="1"/>
</dbReference>
<dbReference type="PANTHER" id="PTHR24394">
    <property type="entry name" value="ZINC FINGER PROTEIN"/>
    <property type="match status" value="1"/>
</dbReference>
<accession>A0A0B6Y429</accession>
<evidence type="ECO:0000256" key="7">
    <source>
        <dbReference type="PROSITE-ProRule" id="PRU00042"/>
    </source>
</evidence>
<dbReference type="GO" id="GO:0000981">
    <property type="term" value="F:DNA-binding transcription factor activity, RNA polymerase II-specific"/>
    <property type="evidence" value="ECO:0007669"/>
    <property type="project" value="TreeGrafter"/>
</dbReference>
<keyword evidence="2" id="KW-0479">Metal-binding</keyword>
<feature type="domain" description="C2H2-type" evidence="8">
    <location>
        <begin position="99"/>
        <end position="126"/>
    </location>
</feature>
<dbReference type="Gene3D" id="3.30.160.60">
    <property type="entry name" value="Classic Zinc Finger"/>
    <property type="match status" value="2"/>
</dbReference>
<dbReference type="SUPFAM" id="SSF57667">
    <property type="entry name" value="beta-beta-alpha zinc fingers"/>
    <property type="match status" value="2"/>
</dbReference>
<evidence type="ECO:0000256" key="6">
    <source>
        <dbReference type="ARBA" id="ARBA00023242"/>
    </source>
</evidence>
<evidence type="ECO:0000256" key="3">
    <source>
        <dbReference type="ARBA" id="ARBA00022737"/>
    </source>
</evidence>
<name>A0A0B6Y429_9EUPU</name>
<organism evidence="9">
    <name type="scientific">Arion vulgaris</name>
    <dbReference type="NCBI Taxonomy" id="1028688"/>
    <lineage>
        <taxon>Eukaryota</taxon>
        <taxon>Metazoa</taxon>
        <taxon>Spiralia</taxon>
        <taxon>Lophotrochozoa</taxon>
        <taxon>Mollusca</taxon>
        <taxon>Gastropoda</taxon>
        <taxon>Heterobranchia</taxon>
        <taxon>Euthyneura</taxon>
        <taxon>Panpulmonata</taxon>
        <taxon>Eupulmonata</taxon>
        <taxon>Stylommatophora</taxon>
        <taxon>Helicina</taxon>
        <taxon>Arionoidea</taxon>
        <taxon>Arionidae</taxon>
        <taxon>Arion</taxon>
    </lineage>
</organism>
<reference evidence="9" key="1">
    <citation type="submission" date="2014-12" db="EMBL/GenBank/DDBJ databases">
        <title>Insight into the proteome of Arion vulgaris.</title>
        <authorList>
            <person name="Aradska J."/>
            <person name="Bulat T."/>
            <person name="Smidak R."/>
            <person name="Sarate P."/>
            <person name="Gangsoo J."/>
            <person name="Sialana F."/>
            <person name="Bilban M."/>
            <person name="Lubec G."/>
        </authorList>
    </citation>
    <scope>NUCLEOTIDE SEQUENCE</scope>
    <source>
        <tissue evidence="9">Skin</tissue>
    </source>
</reference>
<dbReference type="InterPro" id="IPR013087">
    <property type="entry name" value="Znf_C2H2_type"/>
</dbReference>
<keyword evidence="4 7" id="KW-0863">Zinc-finger</keyword>
<evidence type="ECO:0000256" key="5">
    <source>
        <dbReference type="ARBA" id="ARBA00022833"/>
    </source>
</evidence>
<sequence length="188" mass="21321">EFVNTPNNDSVRRSSRSVKVTPRFLDVSSMIIKSLKPQPVVKTEIQDEIITNDAQDHVQVPLKCSTCKETSFISSAGLVTHWLAHKENKGKKDSDRSPFLCDICNTSYTSYDSLKGHYDLHTDEKLHVCNLCGMCFHTSAQLNSHKTECGHTECDKEYSCTDCGKTFLELLKLERHIQQHVVTREVCT</sequence>
<dbReference type="GO" id="GO:0008270">
    <property type="term" value="F:zinc ion binding"/>
    <property type="evidence" value="ECO:0007669"/>
    <property type="project" value="UniProtKB-KW"/>
</dbReference>
<feature type="domain" description="C2H2-type" evidence="8">
    <location>
        <begin position="127"/>
        <end position="156"/>
    </location>
</feature>
<keyword evidence="5" id="KW-0862">Zinc</keyword>
<keyword evidence="6" id="KW-0539">Nucleus</keyword>
<evidence type="ECO:0000256" key="4">
    <source>
        <dbReference type="ARBA" id="ARBA00022771"/>
    </source>
</evidence>
<dbReference type="InterPro" id="IPR036236">
    <property type="entry name" value="Znf_C2H2_sf"/>
</dbReference>